<name>A0ABT7Y5A8_9VIBR</name>
<protein>
    <submittedName>
        <fullName evidence="5">Allophanate hydrolase subunit 1</fullName>
    </submittedName>
</protein>
<proteinExistence type="predicted"/>
<dbReference type="Proteomes" id="UP001169719">
    <property type="component" value="Unassembled WGS sequence"/>
</dbReference>
<comment type="caution">
    <text evidence="5">The sequence shown here is derived from an EMBL/GenBank/DDBJ whole genome shotgun (WGS) entry which is preliminary data.</text>
</comment>
<dbReference type="PANTHER" id="PTHR34698">
    <property type="entry name" value="5-OXOPROLINASE SUBUNIT B"/>
    <property type="match status" value="1"/>
</dbReference>
<evidence type="ECO:0000313" key="6">
    <source>
        <dbReference type="Proteomes" id="UP001169719"/>
    </source>
</evidence>
<evidence type="ECO:0000256" key="3">
    <source>
        <dbReference type="ARBA" id="ARBA00022840"/>
    </source>
</evidence>
<reference evidence="5" key="1">
    <citation type="submission" date="2024-05" db="EMBL/GenBank/DDBJ databases">
        <title>Genome Sequences of Four Agar- Degrading Marine Bacteria.</title>
        <authorList>
            <person name="Phillips E.K."/>
            <person name="Shaffer J.C."/>
            <person name="Henson M.W."/>
            <person name="Temperton B."/>
            <person name="Thrash C.J."/>
            <person name="Martin M.O."/>
        </authorList>
    </citation>
    <scope>NUCLEOTIDE SEQUENCE</scope>
    <source>
        <strain evidence="5">EKP203</strain>
    </source>
</reference>
<dbReference type="EMBL" id="JAUEOZ010000002">
    <property type="protein sequence ID" value="MDN2483238.1"/>
    <property type="molecule type" value="Genomic_DNA"/>
</dbReference>
<keyword evidence="1" id="KW-0547">Nucleotide-binding</keyword>
<dbReference type="SUPFAM" id="SSF50891">
    <property type="entry name" value="Cyclophilin-like"/>
    <property type="match status" value="1"/>
</dbReference>
<keyword evidence="3" id="KW-0067">ATP-binding</keyword>
<dbReference type="RefSeq" id="WP_289963297.1">
    <property type="nucleotide sequence ID" value="NZ_JAUEOZ010000002.1"/>
</dbReference>
<dbReference type="Pfam" id="PF02682">
    <property type="entry name" value="CT_C_D"/>
    <property type="match status" value="1"/>
</dbReference>
<dbReference type="InterPro" id="IPR003833">
    <property type="entry name" value="CT_C_D"/>
</dbReference>
<evidence type="ECO:0000259" key="4">
    <source>
        <dbReference type="SMART" id="SM00796"/>
    </source>
</evidence>
<gene>
    <name evidence="5" type="ORF">QWJ08_18000</name>
</gene>
<accession>A0ABT7Y5A8</accession>
<dbReference type="InterPro" id="IPR029000">
    <property type="entry name" value="Cyclophilin-like_dom_sf"/>
</dbReference>
<dbReference type="InterPro" id="IPR010016">
    <property type="entry name" value="PxpB"/>
</dbReference>
<evidence type="ECO:0000256" key="2">
    <source>
        <dbReference type="ARBA" id="ARBA00022801"/>
    </source>
</evidence>
<feature type="domain" description="Carboxyltransferase" evidence="4">
    <location>
        <begin position="7"/>
        <end position="207"/>
    </location>
</feature>
<evidence type="ECO:0000313" key="5">
    <source>
        <dbReference type="EMBL" id="MDN2483238.1"/>
    </source>
</evidence>
<organism evidence="5 6">
    <name type="scientific">Vibrio agarivorans</name>
    <dbReference type="NCBI Taxonomy" id="153622"/>
    <lineage>
        <taxon>Bacteria</taxon>
        <taxon>Pseudomonadati</taxon>
        <taxon>Pseudomonadota</taxon>
        <taxon>Gammaproteobacteria</taxon>
        <taxon>Vibrionales</taxon>
        <taxon>Vibrionaceae</taxon>
        <taxon>Vibrio</taxon>
    </lineage>
</organism>
<dbReference type="Gene3D" id="2.40.100.10">
    <property type="entry name" value="Cyclophilin-like"/>
    <property type="match status" value="1"/>
</dbReference>
<keyword evidence="2 5" id="KW-0378">Hydrolase</keyword>
<dbReference type="SMART" id="SM00796">
    <property type="entry name" value="AHS1"/>
    <property type="match status" value="1"/>
</dbReference>
<dbReference type="SUPFAM" id="SSF160467">
    <property type="entry name" value="PH0987 N-terminal domain-like"/>
    <property type="match status" value="1"/>
</dbReference>
<dbReference type="GO" id="GO:0016787">
    <property type="term" value="F:hydrolase activity"/>
    <property type="evidence" value="ECO:0007669"/>
    <property type="project" value="UniProtKB-KW"/>
</dbReference>
<sequence>MTKTIEFDWQLVSETSLHIHFDAPLSRTLSQTIGTIAQVLLSQHNDSIMNVTPSHNTLLIDYLPYRISPKVLILSIDSAIRHTSNTQTDKTHEVVLPAYYHPEVGLDIHQYEDKGLSLAQLIESHTQASYYVSALGFAPGFAFLAGLPRELTLPRLTTPRVHVPKGTVAIAEQYSAVYPDDSPGGWNLIGRCPLALFQPQAQPITPFSIGGQVRFTSISRKQFLDLGGELSSDTPHSNSHR</sequence>
<evidence type="ECO:0000256" key="1">
    <source>
        <dbReference type="ARBA" id="ARBA00022741"/>
    </source>
</evidence>
<keyword evidence="6" id="KW-1185">Reference proteome</keyword>
<dbReference type="Gene3D" id="3.30.1360.40">
    <property type="match status" value="1"/>
</dbReference>
<dbReference type="PANTHER" id="PTHR34698:SF2">
    <property type="entry name" value="5-OXOPROLINASE SUBUNIT B"/>
    <property type="match status" value="1"/>
</dbReference>